<sequence>MPKAGRLPCQAAPRRRPLLPPPRRSTPPDPRRGHPAPRVPRHRAVFGPTPHPVRLASLCSPYVWRSATPSPLTAPAPCIIHALLLLALEGSFAGSMLGKRGLSFTNDRVVAASRVGGCVAKGGVPSVCARVEGLGGVDGALAPLRPLGDMRGNQAGWRVSRVMQARASGLRENPVECEGVL</sequence>
<dbReference type="Proteomes" id="UP000218209">
    <property type="component" value="Unassembled WGS sequence"/>
</dbReference>
<gene>
    <name evidence="2" type="ORF">BU14_0275s0006</name>
</gene>
<feature type="region of interest" description="Disordered" evidence="1">
    <location>
        <begin position="1"/>
        <end position="47"/>
    </location>
</feature>
<evidence type="ECO:0000313" key="2">
    <source>
        <dbReference type="EMBL" id="OSX74647.1"/>
    </source>
</evidence>
<feature type="compositionally biased region" description="Pro residues" evidence="1">
    <location>
        <begin position="18"/>
        <end position="28"/>
    </location>
</feature>
<reference evidence="2 3" key="1">
    <citation type="submission" date="2017-03" db="EMBL/GenBank/DDBJ databases">
        <title>WGS assembly of Porphyra umbilicalis.</title>
        <authorList>
            <person name="Brawley S.H."/>
            <person name="Blouin N.A."/>
            <person name="Ficko-Blean E."/>
            <person name="Wheeler G.L."/>
            <person name="Lohr M."/>
            <person name="Goodson H.V."/>
            <person name="Jenkins J.W."/>
            <person name="Blaby-Haas C.E."/>
            <person name="Helliwell K.E."/>
            <person name="Chan C."/>
            <person name="Marriage T."/>
            <person name="Bhattacharya D."/>
            <person name="Klein A.S."/>
            <person name="Badis Y."/>
            <person name="Brodie J."/>
            <person name="Cao Y."/>
            <person name="Collen J."/>
            <person name="Dittami S.M."/>
            <person name="Gachon C.M."/>
            <person name="Green B.R."/>
            <person name="Karpowicz S."/>
            <person name="Kim J.W."/>
            <person name="Kudahl U."/>
            <person name="Lin S."/>
            <person name="Michel G."/>
            <person name="Mittag M."/>
            <person name="Olson B.J."/>
            <person name="Pangilinan J."/>
            <person name="Peng Y."/>
            <person name="Qiu H."/>
            <person name="Shu S."/>
            <person name="Singer J.T."/>
            <person name="Smith A.G."/>
            <person name="Sprecher B.N."/>
            <person name="Wagner V."/>
            <person name="Wang W."/>
            <person name="Wang Z.-Y."/>
            <person name="Yan J."/>
            <person name="Yarish C."/>
            <person name="Zoeuner-Riek S."/>
            <person name="Zhuang Y."/>
            <person name="Zou Y."/>
            <person name="Lindquist E.A."/>
            <person name="Grimwood J."/>
            <person name="Barry K."/>
            <person name="Rokhsar D.S."/>
            <person name="Schmutz J."/>
            <person name="Stiller J.W."/>
            <person name="Grossman A.R."/>
            <person name="Prochnik S.E."/>
        </authorList>
    </citation>
    <scope>NUCLEOTIDE SEQUENCE [LARGE SCALE GENOMIC DNA]</scope>
    <source>
        <strain evidence="2">4086291</strain>
    </source>
</reference>
<dbReference type="AlphaFoldDB" id="A0A1X6P1E8"/>
<feature type="compositionally biased region" description="Low complexity" evidence="1">
    <location>
        <begin position="1"/>
        <end position="12"/>
    </location>
</feature>
<keyword evidence="3" id="KW-1185">Reference proteome</keyword>
<evidence type="ECO:0000313" key="3">
    <source>
        <dbReference type="Proteomes" id="UP000218209"/>
    </source>
</evidence>
<accession>A0A1X6P1E8</accession>
<organism evidence="2 3">
    <name type="scientific">Porphyra umbilicalis</name>
    <name type="common">Purple laver</name>
    <name type="synonym">Red alga</name>
    <dbReference type="NCBI Taxonomy" id="2786"/>
    <lineage>
        <taxon>Eukaryota</taxon>
        <taxon>Rhodophyta</taxon>
        <taxon>Bangiophyceae</taxon>
        <taxon>Bangiales</taxon>
        <taxon>Bangiaceae</taxon>
        <taxon>Porphyra</taxon>
    </lineage>
</organism>
<evidence type="ECO:0000256" key="1">
    <source>
        <dbReference type="SAM" id="MobiDB-lite"/>
    </source>
</evidence>
<protein>
    <submittedName>
        <fullName evidence="2">Uncharacterized protein</fullName>
    </submittedName>
</protein>
<feature type="compositionally biased region" description="Basic residues" evidence="1">
    <location>
        <begin position="33"/>
        <end position="44"/>
    </location>
</feature>
<proteinExistence type="predicted"/>
<name>A0A1X6P1E8_PORUM</name>
<dbReference type="EMBL" id="KV918937">
    <property type="protein sequence ID" value="OSX74647.1"/>
    <property type="molecule type" value="Genomic_DNA"/>
</dbReference>